<dbReference type="RefSeq" id="WP_190919666.1">
    <property type="nucleotide sequence ID" value="NZ_JACXIZ010000028.1"/>
</dbReference>
<dbReference type="Gene3D" id="3.40.605.10">
    <property type="entry name" value="Aldehyde Dehydrogenase, Chain A, domain 1"/>
    <property type="match status" value="1"/>
</dbReference>
<dbReference type="PANTHER" id="PTHR43570">
    <property type="entry name" value="ALDEHYDE DEHYDROGENASE"/>
    <property type="match status" value="1"/>
</dbReference>
<evidence type="ECO:0000259" key="8">
    <source>
        <dbReference type="Pfam" id="PF00171"/>
    </source>
</evidence>
<evidence type="ECO:0000313" key="10">
    <source>
        <dbReference type="Proteomes" id="UP000621560"/>
    </source>
</evidence>
<keyword evidence="2 4" id="KW-0560">Oxidoreductase</keyword>
<dbReference type="SUPFAM" id="SSF53720">
    <property type="entry name" value="ALDH-like"/>
    <property type="match status" value="1"/>
</dbReference>
<dbReference type="GO" id="GO:0005737">
    <property type="term" value="C:cytoplasm"/>
    <property type="evidence" value="ECO:0007669"/>
    <property type="project" value="TreeGrafter"/>
</dbReference>
<comment type="similarity">
    <text evidence="1 4 7">Belongs to the aldehyde dehydrogenase family.</text>
</comment>
<feature type="active site" evidence="5">
    <location>
        <position position="245"/>
    </location>
</feature>
<evidence type="ECO:0000256" key="6">
    <source>
        <dbReference type="PROSITE-ProRule" id="PRU10007"/>
    </source>
</evidence>
<dbReference type="InterPro" id="IPR012394">
    <property type="entry name" value="Aldehyde_DH_NAD(P)"/>
</dbReference>
<dbReference type="Proteomes" id="UP000621560">
    <property type="component" value="Unassembled WGS sequence"/>
</dbReference>
<dbReference type="GO" id="GO:0006081">
    <property type="term" value="P:aldehyde metabolic process"/>
    <property type="evidence" value="ECO:0007669"/>
    <property type="project" value="InterPro"/>
</dbReference>
<evidence type="ECO:0000256" key="2">
    <source>
        <dbReference type="ARBA" id="ARBA00023002"/>
    </source>
</evidence>
<dbReference type="CDD" id="cd07136">
    <property type="entry name" value="ALDH_YwdH-P39616"/>
    <property type="match status" value="1"/>
</dbReference>
<evidence type="ECO:0000256" key="1">
    <source>
        <dbReference type="ARBA" id="ARBA00009986"/>
    </source>
</evidence>
<feature type="domain" description="Aldehyde dehydrogenase" evidence="8">
    <location>
        <begin position="8"/>
        <end position="428"/>
    </location>
</feature>
<proteinExistence type="inferred from homology"/>
<dbReference type="PROSITE" id="PS00070">
    <property type="entry name" value="ALDEHYDE_DEHYDR_CYS"/>
    <property type="match status" value="1"/>
</dbReference>
<dbReference type="InterPro" id="IPR016163">
    <property type="entry name" value="Ald_DH_C"/>
</dbReference>
<dbReference type="PIRSF" id="PIRSF036492">
    <property type="entry name" value="ALDH"/>
    <property type="match status" value="1"/>
</dbReference>
<dbReference type="InterPro" id="IPR016162">
    <property type="entry name" value="Ald_DH_N"/>
</dbReference>
<protein>
    <recommendedName>
        <fullName evidence="4">Aldehyde dehydrogenase</fullName>
    </recommendedName>
</protein>
<evidence type="ECO:0000313" key="9">
    <source>
        <dbReference type="EMBL" id="MBD2846881.1"/>
    </source>
</evidence>
<dbReference type="InterPro" id="IPR016161">
    <property type="entry name" value="Ald_DH/histidinol_DH"/>
</dbReference>
<organism evidence="9 10">
    <name type="scientific">Paenibacillus sabuli</name>
    <dbReference type="NCBI Taxonomy" id="2772509"/>
    <lineage>
        <taxon>Bacteria</taxon>
        <taxon>Bacillati</taxon>
        <taxon>Bacillota</taxon>
        <taxon>Bacilli</taxon>
        <taxon>Bacillales</taxon>
        <taxon>Paenibacillaceae</taxon>
        <taxon>Paenibacillus</taxon>
    </lineage>
</organism>
<dbReference type="PANTHER" id="PTHR43570:SF16">
    <property type="entry name" value="ALDEHYDE DEHYDROGENASE TYPE III, ISOFORM Q"/>
    <property type="match status" value="1"/>
</dbReference>
<dbReference type="InterPro" id="IPR015590">
    <property type="entry name" value="Aldehyde_DH_dom"/>
</dbReference>
<accession>A0A927BU62</accession>
<evidence type="ECO:0000256" key="3">
    <source>
        <dbReference type="ARBA" id="ARBA00023027"/>
    </source>
</evidence>
<feature type="active site" evidence="5 6">
    <location>
        <position position="211"/>
    </location>
</feature>
<dbReference type="InterPro" id="IPR016160">
    <property type="entry name" value="Ald_DH_CS_CYS"/>
</dbReference>
<dbReference type="Gene3D" id="3.40.309.10">
    <property type="entry name" value="Aldehyde Dehydrogenase, Chain A, domain 2"/>
    <property type="match status" value="1"/>
</dbReference>
<name>A0A927BU62_9BACL</name>
<sequence length="456" mass="50919">MNEPIPALVQELRQGYEEGATRELGRRVARLRALHDAIQAAEPRILAALRADLNKTEYEAYLSEVSSLLAEIRFVVKRMKRWSRPKRVRTPATHIGSRSYVYSEPYGVALIIAPWNYPFQLAIAPLIGAIAAGNCAVVKPSELTPATAAVIREVVEGCLNDGTVRVVLGGIETAQALLAERFDCIFYTGSTAVGRQVMEAAARHLTPVTLELGGKSPCIVHADAKLEVAAMRIAWAKFFNAGQTCVAPDYVYVHRSVREPFIEALVRAIETMHRKRIEQGEFTHIVNERHYDRLQRYLGQGKLLHGGEGNRDTLLLEPTLLGEVNLEDEVMQEEIFGPILPILVYDELGEAIREIARRPKPLALYLFAESADVQRQVLQRLSFGGGCVNDAMFHLATPYLPFGGVGDSGMGAYHGRASFEAFSHRKSVLRQSTAFDMPLRYPHHKRALSFLRRFYK</sequence>
<dbReference type="GO" id="GO:0004029">
    <property type="term" value="F:aldehyde dehydrogenase (NAD+) activity"/>
    <property type="evidence" value="ECO:0007669"/>
    <property type="project" value="TreeGrafter"/>
</dbReference>
<dbReference type="EMBL" id="JACXIZ010000028">
    <property type="protein sequence ID" value="MBD2846881.1"/>
    <property type="molecule type" value="Genomic_DNA"/>
</dbReference>
<evidence type="ECO:0000256" key="7">
    <source>
        <dbReference type="RuleBase" id="RU003345"/>
    </source>
</evidence>
<dbReference type="FunFam" id="3.40.309.10:FF:000003">
    <property type="entry name" value="Aldehyde dehydrogenase"/>
    <property type="match status" value="1"/>
</dbReference>
<dbReference type="FunFam" id="3.40.605.10:FF:000004">
    <property type="entry name" value="Aldehyde dehydrogenase"/>
    <property type="match status" value="1"/>
</dbReference>
<dbReference type="AlphaFoldDB" id="A0A927BU62"/>
<dbReference type="PROSITE" id="PS00687">
    <property type="entry name" value="ALDEHYDE_DEHYDR_GLU"/>
    <property type="match status" value="1"/>
</dbReference>
<dbReference type="InterPro" id="IPR029510">
    <property type="entry name" value="Ald_DH_CS_GLU"/>
</dbReference>
<keyword evidence="3" id="KW-0520">NAD</keyword>
<gene>
    <name evidence="9" type="ORF">IDH44_16920</name>
</gene>
<comment type="caution">
    <text evidence="9">The sequence shown here is derived from an EMBL/GenBank/DDBJ whole genome shotgun (WGS) entry which is preliminary data.</text>
</comment>
<dbReference type="Pfam" id="PF00171">
    <property type="entry name" value="Aldedh"/>
    <property type="match status" value="1"/>
</dbReference>
<keyword evidence="10" id="KW-1185">Reference proteome</keyword>
<reference evidence="9" key="1">
    <citation type="submission" date="2020-09" db="EMBL/GenBank/DDBJ databases">
        <title>A novel bacterium of genus Paenibacillus, isolated from South China Sea.</title>
        <authorList>
            <person name="Huang H."/>
            <person name="Mo K."/>
            <person name="Hu Y."/>
        </authorList>
    </citation>
    <scope>NUCLEOTIDE SEQUENCE</scope>
    <source>
        <strain evidence="9">IB182496</strain>
    </source>
</reference>
<evidence type="ECO:0000256" key="4">
    <source>
        <dbReference type="PIRNR" id="PIRNR036492"/>
    </source>
</evidence>
<evidence type="ECO:0000256" key="5">
    <source>
        <dbReference type="PIRSR" id="PIRSR036492-1"/>
    </source>
</evidence>